<dbReference type="InterPro" id="IPR037401">
    <property type="entry name" value="SnoaL-like"/>
</dbReference>
<proteinExistence type="predicted"/>
<evidence type="ECO:0000313" key="4">
    <source>
        <dbReference type="Proteomes" id="UP000464577"/>
    </source>
</evidence>
<evidence type="ECO:0000259" key="2">
    <source>
        <dbReference type="Pfam" id="PF13474"/>
    </source>
</evidence>
<keyword evidence="4" id="KW-1185">Reference proteome</keyword>
<dbReference type="Pfam" id="PF13474">
    <property type="entry name" value="SnoaL_3"/>
    <property type="match status" value="1"/>
</dbReference>
<evidence type="ECO:0000313" key="3">
    <source>
        <dbReference type="EMBL" id="QHW00230.1"/>
    </source>
</evidence>
<dbReference type="EMBL" id="CP045997">
    <property type="protein sequence ID" value="QHW00230.1"/>
    <property type="molecule type" value="Genomic_DNA"/>
</dbReference>
<dbReference type="AlphaFoldDB" id="A0A6P1W883"/>
<dbReference type="RefSeq" id="WP_162390620.1">
    <property type="nucleotide sequence ID" value="NZ_CP045997.1"/>
</dbReference>
<organism evidence="3 4">
    <name type="scientific">Spirosoma endbachense</name>
    <dbReference type="NCBI Taxonomy" id="2666025"/>
    <lineage>
        <taxon>Bacteria</taxon>
        <taxon>Pseudomonadati</taxon>
        <taxon>Bacteroidota</taxon>
        <taxon>Cytophagia</taxon>
        <taxon>Cytophagales</taxon>
        <taxon>Cytophagaceae</taxon>
        <taxon>Spirosoma</taxon>
    </lineage>
</organism>
<dbReference type="KEGG" id="senf:GJR95_36720"/>
<dbReference type="Gene3D" id="3.10.450.50">
    <property type="match status" value="1"/>
</dbReference>
<dbReference type="NCBIfam" id="TIGR02246">
    <property type="entry name" value="SgcJ/EcaC family oxidoreductase"/>
    <property type="match status" value="1"/>
</dbReference>
<feature type="signal peptide" evidence="1">
    <location>
        <begin position="1"/>
        <end position="23"/>
    </location>
</feature>
<dbReference type="InterPro" id="IPR032710">
    <property type="entry name" value="NTF2-like_dom_sf"/>
</dbReference>
<name>A0A6P1W883_9BACT</name>
<keyword evidence="1" id="KW-0732">Signal</keyword>
<evidence type="ECO:0000256" key="1">
    <source>
        <dbReference type="SAM" id="SignalP"/>
    </source>
</evidence>
<dbReference type="Proteomes" id="UP000464577">
    <property type="component" value="Chromosome"/>
</dbReference>
<accession>A0A6P1W883</accession>
<feature type="chain" id="PRO_5026660675" evidence="1">
    <location>
        <begin position="24"/>
        <end position="168"/>
    </location>
</feature>
<dbReference type="SUPFAM" id="SSF54427">
    <property type="entry name" value="NTF2-like"/>
    <property type="match status" value="1"/>
</dbReference>
<gene>
    <name evidence="3" type="ORF">GJR95_36720</name>
</gene>
<sequence length="168" mass="18804">MQNSKRALLSLLLCVAVAHIGHAQTDEKAIENQVDKLVSDWNTHSFKNMDTYTTEDVEWVNIVGMWWKGRTEVKSAHQRIFDTIFKGVPFTKKSVKIRSLTPEVAVANLICHVGEFFPPDGVNHGTNRMPEADDLLTLVFVKRNGVWLLSAGQNTVIDSRAANGDSKK</sequence>
<feature type="domain" description="SnoaL-like" evidence="2">
    <location>
        <begin position="30"/>
        <end position="149"/>
    </location>
</feature>
<protein>
    <submittedName>
        <fullName evidence="3">SgcJ/EcaC family oxidoreductase</fullName>
    </submittedName>
</protein>
<reference evidence="3 4" key="1">
    <citation type="submission" date="2019-11" db="EMBL/GenBank/DDBJ databases">
        <title>Spirosoma endbachense sp. nov., isolated from a natural salt meadow.</title>
        <authorList>
            <person name="Rojas J."/>
            <person name="Ambika Manirajan B."/>
            <person name="Ratering S."/>
            <person name="Suarez C."/>
            <person name="Geissler-Plaum R."/>
            <person name="Schnell S."/>
        </authorList>
    </citation>
    <scope>NUCLEOTIDE SEQUENCE [LARGE SCALE GENOMIC DNA]</scope>
    <source>
        <strain evidence="3 4">I-24</strain>
    </source>
</reference>
<dbReference type="InterPro" id="IPR011944">
    <property type="entry name" value="Steroid_delta5-4_isomerase"/>
</dbReference>